<sequence>MEINADFSQRSLLHTPDIEWQDSPMKGVRRRVLDRVGNEVARATTVVSYAPNSHFSSHVHTGGEEFVVLEGIFQDEHGDYPAGSYIRNPPQSSHTPRSDDGCIIFVKLWQFDLDDRQHVVADMNTVELNNDPVRSGVQLHTLFEDSRETVRLEQWEAGATVTLDTNGGAELLVLDGSFTQEGETVDKLSWLRIPLHADFQATAGASGARIWVKTGHLRFTKEEKQRLA</sequence>
<dbReference type="EMBL" id="CP018632">
    <property type="protein sequence ID" value="ASJ76803.1"/>
    <property type="molecule type" value="Genomic_DNA"/>
</dbReference>
<protein>
    <recommendedName>
        <fullName evidence="1">ChrR-like cupin domain-containing protein</fullName>
    </recommendedName>
</protein>
<dbReference type="Pfam" id="PF12973">
    <property type="entry name" value="Cupin_7"/>
    <property type="match status" value="1"/>
</dbReference>
<accession>A0A2Z2NZW1</accession>
<dbReference type="SUPFAM" id="SSF51182">
    <property type="entry name" value="RmlC-like cupins"/>
    <property type="match status" value="2"/>
</dbReference>
<dbReference type="InterPro" id="IPR011051">
    <property type="entry name" value="RmlC_Cupin_sf"/>
</dbReference>
<dbReference type="InterPro" id="IPR025979">
    <property type="entry name" value="ChrR-like_cupin_dom"/>
</dbReference>
<evidence type="ECO:0000313" key="2">
    <source>
        <dbReference type="EMBL" id="ASJ76803.1"/>
    </source>
</evidence>
<keyword evidence="3" id="KW-1185">Reference proteome</keyword>
<feature type="domain" description="ChrR-like cupin" evidence="1">
    <location>
        <begin position="9"/>
        <end position="111"/>
    </location>
</feature>
<dbReference type="InterPro" id="IPR014710">
    <property type="entry name" value="RmlC-like_jellyroll"/>
</dbReference>
<proteinExistence type="predicted"/>
<dbReference type="OrthoDB" id="9801227at2"/>
<dbReference type="CDD" id="cd20303">
    <property type="entry name" value="cupin_ChrR_1"/>
    <property type="match status" value="1"/>
</dbReference>
<dbReference type="Proteomes" id="UP000250079">
    <property type="component" value="Chromosome"/>
</dbReference>
<evidence type="ECO:0000313" key="3">
    <source>
        <dbReference type="Proteomes" id="UP000250079"/>
    </source>
</evidence>
<evidence type="ECO:0000259" key="1">
    <source>
        <dbReference type="Pfam" id="PF12973"/>
    </source>
</evidence>
<dbReference type="KEGG" id="gai:IMCC3135_33810"/>
<dbReference type="AlphaFoldDB" id="A0A2Z2NZW1"/>
<organism evidence="2 3">
    <name type="scientific">Granulosicoccus antarcticus IMCC3135</name>
    <dbReference type="NCBI Taxonomy" id="1192854"/>
    <lineage>
        <taxon>Bacteria</taxon>
        <taxon>Pseudomonadati</taxon>
        <taxon>Pseudomonadota</taxon>
        <taxon>Gammaproteobacteria</taxon>
        <taxon>Chromatiales</taxon>
        <taxon>Granulosicoccaceae</taxon>
        <taxon>Granulosicoccus</taxon>
    </lineage>
</organism>
<reference evidence="2 3" key="1">
    <citation type="submission" date="2016-12" db="EMBL/GenBank/DDBJ databases">
        <authorList>
            <person name="Song W.-J."/>
            <person name="Kurnit D.M."/>
        </authorList>
    </citation>
    <scope>NUCLEOTIDE SEQUENCE [LARGE SCALE GENOMIC DNA]</scope>
    <source>
        <strain evidence="2 3">IMCC3135</strain>
    </source>
</reference>
<gene>
    <name evidence="2" type="ORF">IMCC3135_33810</name>
</gene>
<dbReference type="Gene3D" id="2.60.120.10">
    <property type="entry name" value="Jelly Rolls"/>
    <property type="match status" value="1"/>
</dbReference>
<name>A0A2Z2NZW1_9GAMM</name>
<dbReference type="RefSeq" id="WP_088921526.1">
    <property type="nucleotide sequence ID" value="NZ_CP018632.1"/>
</dbReference>